<accession>A0A4C1WYK6</accession>
<proteinExistence type="predicted"/>
<evidence type="ECO:0000313" key="1">
    <source>
        <dbReference type="EMBL" id="GBP55154.1"/>
    </source>
</evidence>
<sequence length="94" mass="10477">MTLIVHVGRTPIVKSESGRGKYSTVGIKGGDKCKLYWCCCRLGAEGVGTVMRKYCRLRRDGPATGTPYSNWVMNEGTQLVRAARREMARFANTF</sequence>
<dbReference type="Proteomes" id="UP000299102">
    <property type="component" value="Unassembled WGS sequence"/>
</dbReference>
<protein>
    <submittedName>
        <fullName evidence="1">Uncharacterized protein</fullName>
    </submittedName>
</protein>
<keyword evidence="2" id="KW-1185">Reference proteome</keyword>
<comment type="caution">
    <text evidence="1">The sequence shown here is derived from an EMBL/GenBank/DDBJ whole genome shotgun (WGS) entry which is preliminary data.</text>
</comment>
<dbReference type="EMBL" id="BGZK01000662">
    <property type="protein sequence ID" value="GBP55154.1"/>
    <property type="molecule type" value="Genomic_DNA"/>
</dbReference>
<name>A0A4C1WYK6_EUMVA</name>
<dbReference type="AlphaFoldDB" id="A0A4C1WYK6"/>
<organism evidence="1 2">
    <name type="scientific">Eumeta variegata</name>
    <name type="common">Bagworm moth</name>
    <name type="synonym">Eumeta japonica</name>
    <dbReference type="NCBI Taxonomy" id="151549"/>
    <lineage>
        <taxon>Eukaryota</taxon>
        <taxon>Metazoa</taxon>
        <taxon>Ecdysozoa</taxon>
        <taxon>Arthropoda</taxon>
        <taxon>Hexapoda</taxon>
        <taxon>Insecta</taxon>
        <taxon>Pterygota</taxon>
        <taxon>Neoptera</taxon>
        <taxon>Endopterygota</taxon>
        <taxon>Lepidoptera</taxon>
        <taxon>Glossata</taxon>
        <taxon>Ditrysia</taxon>
        <taxon>Tineoidea</taxon>
        <taxon>Psychidae</taxon>
        <taxon>Oiketicinae</taxon>
        <taxon>Eumeta</taxon>
    </lineage>
</organism>
<reference evidence="1 2" key="1">
    <citation type="journal article" date="2019" name="Commun. Biol.">
        <title>The bagworm genome reveals a unique fibroin gene that provides high tensile strength.</title>
        <authorList>
            <person name="Kono N."/>
            <person name="Nakamura H."/>
            <person name="Ohtoshi R."/>
            <person name="Tomita M."/>
            <person name="Numata K."/>
            <person name="Arakawa K."/>
        </authorList>
    </citation>
    <scope>NUCLEOTIDE SEQUENCE [LARGE SCALE GENOMIC DNA]</scope>
</reference>
<gene>
    <name evidence="1" type="ORF">EVAR_90175_1</name>
</gene>
<evidence type="ECO:0000313" key="2">
    <source>
        <dbReference type="Proteomes" id="UP000299102"/>
    </source>
</evidence>